<dbReference type="EMBL" id="CP016172">
    <property type="protein sequence ID" value="ANN77111.1"/>
    <property type="molecule type" value="Genomic_DNA"/>
</dbReference>
<feature type="compositionally biased region" description="Polar residues" evidence="5">
    <location>
        <begin position="87"/>
        <end position="97"/>
    </location>
</feature>
<dbReference type="KEGG" id="bfz:BAU07_08315"/>
<keyword evidence="1" id="KW-1003">Cell membrane</keyword>
<dbReference type="GO" id="GO:0005886">
    <property type="term" value="C:plasma membrane"/>
    <property type="evidence" value="ECO:0007669"/>
    <property type="project" value="InterPro"/>
</dbReference>
<evidence type="ECO:0000256" key="6">
    <source>
        <dbReference type="SAM" id="Phobius"/>
    </source>
</evidence>
<evidence type="ECO:0000256" key="5">
    <source>
        <dbReference type="SAM" id="MobiDB-lite"/>
    </source>
</evidence>
<evidence type="ECO:0000256" key="3">
    <source>
        <dbReference type="ARBA" id="ARBA00022989"/>
    </source>
</evidence>
<evidence type="ECO:0000256" key="1">
    <source>
        <dbReference type="ARBA" id="ARBA00022475"/>
    </source>
</evidence>
<sequence>MRYLVWALRLIVFIAVLMFALKNTNPVAVNFYGDYIMHDVPLIVVMLVTFVVGAIFGLLLTVPAAMRRRREAVRLRRELDRIQAAVNNQPNSATNVPPETIAPMSPL</sequence>
<feature type="transmembrane region" description="Helical" evidence="6">
    <location>
        <begin position="42"/>
        <end position="66"/>
    </location>
</feature>
<proteinExistence type="predicted"/>
<keyword evidence="4 6" id="KW-0472">Membrane</keyword>
<dbReference type="Proteomes" id="UP000091926">
    <property type="component" value="Chromosome"/>
</dbReference>
<keyword evidence="9" id="KW-1185">Reference proteome</keyword>
<evidence type="ECO:0000256" key="4">
    <source>
        <dbReference type="ARBA" id="ARBA00023136"/>
    </source>
</evidence>
<name>A0A193GCC8_9BORD</name>
<evidence type="ECO:0000313" key="9">
    <source>
        <dbReference type="Proteomes" id="UP000091926"/>
    </source>
</evidence>
<feature type="region of interest" description="Disordered" evidence="5">
    <location>
        <begin position="87"/>
        <end position="107"/>
    </location>
</feature>
<dbReference type="OrthoDB" id="8687514at2"/>
<reference evidence="8 9" key="1">
    <citation type="submission" date="2016-06" db="EMBL/GenBank/DDBJ databases">
        <title>Complete genome sequences of Bordetella bronchialis and Bordetella flabilis.</title>
        <authorList>
            <person name="LiPuma J.J."/>
            <person name="Spilker T."/>
        </authorList>
    </citation>
    <scope>NUCLEOTIDE SEQUENCE [LARGE SCALE GENOMIC DNA]</scope>
    <source>
        <strain evidence="8 9">AU10664</strain>
    </source>
</reference>
<dbReference type="STRING" id="463014.BAU07_08315"/>
<dbReference type="AlphaFoldDB" id="A0A193GCC8"/>
<evidence type="ECO:0000313" key="8">
    <source>
        <dbReference type="EMBL" id="ANN77111.1"/>
    </source>
</evidence>
<dbReference type="Pfam" id="PF06305">
    <property type="entry name" value="LapA_dom"/>
    <property type="match status" value="1"/>
</dbReference>
<dbReference type="RefSeq" id="WP_066655961.1">
    <property type="nucleotide sequence ID" value="NZ_CBCSCL010000014.1"/>
</dbReference>
<protein>
    <recommendedName>
        <fullName evidence="7">Lipopolysaccharide assembly protein A domain-containing protein</fullName>
    </recommendedName>
</protein>
<evidence type="ECO:0000256" key="2">
    <source>
        <dbReference type="ARBA" id="ARBA00022692"/>
    </source>
</evidence>
<feature type="domain" description="Lipopolysaccharide assembly protein A" evidence="7">
    <location>
        <begin position="22"/>
        <end position="86"/>
    </location>
</feature>
<accession>A0A193GCC8</accession>
<evidence type="ECO:0000259" key="7">
    <source>
        <dbReference type="Pfam" id="PF06305"/>
    </source>
</evidence>
<gene>
    <name evidence="8" type="ORF">BAU07_08315</name>
</gene>
<keyword evidence="2 6" id="KW-0812">Transmembrane</keyword>
<keyword evidence="3 6" id="KW-1133">Transmembrane helix</keyword>
<dbReference type="InterPro" id="IPR010445">
    <property type="entry name" value="LapA_dom"/>
</dbReference>
<organism evidence="8 9">
    <name type="scientific">Bordetella flabilis</name>
    <dbReference type="NCBI Taxonomy" id="463014"/>
    <lineage>
        <taxon>Bacteria</taxon>
        <taxon>Pseudomonadati</taxon>
        <taxon>Pseudomonadota</taxon>
        <taxon>Betaproteobacteria</taxon>
        <taxon>Burkholderiales</taxon>
        <taxon>Alcaligenaceae</taxon>
        <taxon>Bordetella</taxon>
    </lineage>
</organism>